<proteinExistence type="predicted"/>
<evidence type="ECO:0000256" key="12">
    <source>
        <dbReference type="PIRNR" id="PIRNR017318"/>
    </source>
</evidence>
<sequence length="283" mass="32402">MSRNLLIQAAAPTLGELRDTLVRLEDTIIFALIERSQFKHNNSIYEENKMSFKDGYKGSFLTWFLKEVEYVHAKVRRYQSPDEYPFTGNLPEPVLPPLDYPPVLVDPQNINVNEDIFDMYVNTVVPGITQLGDDTNYGSSATRDIECLQALSRRIHYGKFVAESKFQDPASHDEYVRLIREQNRDRLMELLTNSKVEELLLKRLKAKAIIYGQDLSSASLDANGNVKTPHESPLSSPVIGGKVEERAKTRVDYDLVVSLYRDHVIPLTKEVEVEYLLHRLDSD</sequence>
<evidence type="ECO:0000256" key="10">
    <source>
        <dbReference type="ARBA" id="ARBA00023235"/>
    </source>
</evidence>
<dbReference type="EMBL" id="JANBUY010000233">
    <property type="protein sequence ID" value="KAJ2861285.1"/>
    <property type="molecule type" value="Genomic_DNA"/>
</dbReference>
<keyword evidence="6" id="KW-0827">Tyrosine biosynthesis</keyword>
<dbReference type="EC" id="5.4.99.5" evidence="3 12"/>
<dbReference type="PANTHER" id="PTHR21145:SF12">
    <property type="entry name" value="CHORISMATE MUTASE"/>
    <property type="match status" value="1"/>
</dbReference>
<evidence type="ECO:0000256" key="5">
    <source>
        <dbReference type="ARBA" id="ARBA00022490"/>
    </source>
</evidence>
<dbReference type="NCBIfam" id="TIGR01802">
    <property type="entry name" value="CM_pl-yst"/>
    <property type="match status" value="1"/>
</dbReference>
<evidence type="ECO:0000256" key="1">
    <source>
        <dbReference type="ARBA" id="ARBA00004496"/>
    </source>
</evidence>
<accession>A0A9W8M4Q7</accession>
<dbReference type="GO" id="GO:0005737">
    <property type="term" value="C:cytoplasm"/>
    <property type="evidence" value="ECO:0007669"/>
    <property type="project" value="UniProtKB-SubCell"/>
</dbReference>
<evidence type="ECO:0000256" key="3">
    <source>
        <dbReference type="ARBA" id="ARBA00012404"/>
    </source>
</evidence>
<evidence type="ECO:0000259" key="13">
    <source>
        <dbReference type="Pfam" id="PF01817"/>
    </source>
</evidence>
<dbReference type="PANTHER" id="PTHR21145">
    <property type="entry name" value="CHORISMATE MUTASE"/>
    <property type="match status" value="1"/>
</dbReference>
<protein>
    <recommendedName>
        <fullName evidence="4 12">Chorismate mutase</fullName>
        <ecNumber evidence="3 12">5.4.99.5</ecNumber>
    </recommendedName>
</protein>
<dbReference type="Proteomes" id="UP001140074">
    <property type="component" value="Unassembled WGS sequence"/>
</dbReference>
<dbReference type="GO" id="GO:0004106">
    <property type="term" value="F:chorismate mutase activity"/>
    <property type="evidence" value="ECO:0007669"/>
    <property type="project" value="UniProtKB-UniRule"/>
</dbReference>
<organism evidence="14 15">
    <name type="scientific">Coemansia aciculifera</name>
    <dbReference type="NCBI Taxonomy" id="417176"/>
    <lineage>
        <taxon>Eukaryota</taxon>
        <taxon>Fungi</taxon>
        <taxon>Fungi incertae sedis</taxon>
        <taxon>Zoopagomycota</taxon>
        <taxon>Kickxellomycotina</taxon>
        <taxon>Kickxellomycetes</taxon>
        <taxon>Kickxellales</taxon>
        <taxon>Kickxellaceae</taxon>
        <taxon>Coemansia</taxon>
    </lineage>
</organism>
<evidence type="ECO:0000256" key="8">
    <source>
        <dbReference type="ARBA" id="ARBA00023141"/>
    </source>
</evidence>
<dbReference type="PIRSF" id="PIRSF017318">
    <property type="entry name" value="Chor_mut_AroQ_eu"/>
    <property type="match status" value="1"/>
</dbReference>
<dbReference type="Gene3D" id="1.10.590.10">
    <property type="entry name" value="Chorismate mutase, AroQ class superfamily, eukaryotic"/>
    <property type="match status" value="1"/>
</dbReference>
<keyword evidence="10 12" id="KW-0413">Isomerase</keyword>
<keyword evidence="15" id="KW-1185">Reference proteome</keyword>
<evidence type="ECO:0000256" key="9">
    <source>
        <dbReference type="ARBA" id="ARBA00023222"/>
    </source>
</evidence>
<dbReference type="Pfam" id="PF01817">
    <property type="entry name" value="CM_2"/>
    <property type="match status" value="1"/>
</dbReference>
<dbReference type="InterPro" id="IPR036263">
    <property type="entry name" value="Chorismate_II_sf"/>
</dbReference>
<comment type="caution">
    <text evidence="14">The sequence shown here is derived from an EMBL/GenBank/DDBJ whole genome shotgun (WGS) entry which is preliminary data.</text>
</comment>
<dbReference type="GO" id="GO:0006571">
    <property type="term" value="P:tyrosine biosynthetic process"/>
    <property type="evidence" value="ECO:0007669"/>
    <property type="project" value="UniProtKB-KW"/>
</dbReference>
<dbReference type="PROSITE" id="PS51169">
    <property type="entry name" value="CHORISMATE_MUT_3"/>
    <property type="match status" value="1"/>
</dbReference>
<dbReference type="InterPro" id="IPR037039">
    <property type="entry name" value="CM_AroQ_sf_eucaryotic"/>
</dbReference>
<comment type="subcellular location">
    <subcellularLocation>
        <location evidence="1">Cytoplasm</location>
    </subcellularLocation>
</comment>
<feature type="domain" description="Chorismate mutase" evidence="13">
    <location>
        <begin position="139"/>
        <end position="272"/>
    </location>
</feature>
<dbReference type="SUPFAM" id="SSF48600">
    <property type="entry name" value="Chorismate mutase II"/>
    <property type="match status" value="1"/>
</dbReference>
<dbReference type="GO" id="GO:0046417">
    <property type="term" value="P:chorismate metabolic process"/>
    <property type="evidence" value="ECO:0007669"/>
    <property type="project" value="InterPro"/>
</dbReference>
<evidence type="ECO:0000256" key="6">
    <source>
        <dbReference type="ARBA" id="ARBA00022498"/>
    </source>
</evidence>
<reference evidence="14" key="1">
    <citation type="submission" date="2022-07" db="EMBL/GenBank/DDBJ databases">
        <title>Phylogenomic reconstructions and comparative analyses of Kickxellomycotina fungi.</title>
        <authorList>
            <person name="Reynolds N.K."/>
            <person name="Stajich J.E."/>
            <person name="Barry K."/>
            <person name="Grigoriev I.V."/>
            <person name="Crous P."/>
            <person name="Smith M.E."/>
        </authorList>
    </citation>
    <scope>NUCLEOTIDE SEQUENCE</scope>
    <source>
        <strain evidence="14">RSA 476</strain>
    </source>
</reference>
<evidence type="ECO:0000256" key="2">
    <source>
        <dbReference type="ARBA" id="ARBA00004817"/>
    </source>
</evidence>
<dbReference type="GO" id="GO:0009094">
    <property type="term" value="P:L-phenylalanine biosynthetic process"/>
    <property type="evidence" value="ECO:0007669"/>
    <property type="project" value="UniProtKB-KW"/>
</dbReference>
<evidence type="ECO:0000313" key="14">
    <source>
        <dbReference type="EMBL" id="KAJ2861285.1"/>
    </source>
</evidence>
<evidence type="ECO:0000256" key="4">
    <source>
        <dbReference type="ARBA" id="ARBA00020296"/>
    </source>
</evidence>
<comment type="catalytic activity">
    <reaction evidence="11">
        <text>chorismate = prephenate</text>
        <dbReference type="Rhea" id="RHEA:13897"/>
        <dbReference type="ChEBI" id="CHEBI:29748"/>
        <dbReference type="ChEBI" id="CHEBI:29934"/>
        <dbReference type="EC" id="5.4.99.5"/>
    </reaction>
    <physiologicalReaction direction="left-to-right" evidence="11">
        <dbReference type="Rhea" id="RHEA:13898"/>
    </physiologicalReaction>
</comment>
<evidence type="ECO:0000313" key="15">
    <source>
        <dbReference type="Proteomes" id="UP001140074"/>
    </source>
</evidence>
<keyword evidence="5" id="KW-0963">Cytoplasm</keyword>
<keyword evidence="7 12" id="KW-0028">Amino-acid biosynthesis</keyword>
<dbReference type="InterPro" id="IPR008238">
    <property type="entry name" value="Chorismate_mutase_AroQ_euk"/>
</dbReference>
<name>A0A9W8M4Q7_9FUNG</name>
<keyword evidence="9" id="KW-0584">Phenylalanine biosynthesis</keyword>
<evidence type="ECO:0000256" key="7">
    <source>
        <dbReference type="ARBA" id="ARBA00022605"/>
    </source>
</evidence>
<dbReference type="InterPro" id="IPR002701">
    <property type="entry name" value="CM_II_prokaryot"/>
</dbReference>
<keyword evidence="8 12" id="KW-0057">Aromatic amino acid biosynthesis</keyword>
<evidence type="ECO:0000256" key="11">
    <source>
        <dbReference type="ARBA" id="ARBA00023979"/>
    </source>
</evidence>
<comment type="pathway">
    <text evidence="2">Metabolic intermediate biosynthesis; prephenate biosynthesis; prephenate from chorismate: step 1/1.</text>
</comment>
<gene>
    <name evidence="14" type="primary">ARO7</name>
    <name evidence="14" type="ORF">GGH94_004999</name>
</gene>
<dbReference type="AlphaFoldDB" id="A0A9W8M4Q7"/>